<accession>A0AAJ6UVC1</accession>
<dbReference type="AlphaFoldDB" id="A0AAJ6UVC1"/>
<gene>
    <name evidence="2" type="primary">LOC105133852</name>
</gene>
<protein>
    <submittedName>
        <fullName evidence="2">Uncharacterized protein LOC105133852</fullName>
    </submittedName>
</protein>
<dbReference type="RefSeq" id="XP_011036283.1">
    <property type="nucleotide sequence ID" value="XM_011037981.1"/>
</dbReference>
<organism evidence="1 2">
    <name type="scientific">Populus euphratica</name>
    <name type="common">Euphrates poplar</name>
    <dbReference type="NCBI Taxonomy" id="75702"/>
    <lineage>
        <taxon>Eukaryota</taxon>
        <taxon>Viridiplantae</taxon>
        <taxon>Streptophyta</taxon>
        <taxon>Embryophyta</taxon>
        <taxon>Tracheophyta</taxon>
        <taxon>Spermatophyta</taxon>
        <taxon>Magnoliopsida</taxon>
        <taxon>eudicotyledons</taxon>
        <taxon>Gunneridae</taxon>
        <taxon>Pentapetalae</taxon>
        <taxon>rosids</taxon>
        <taxon>fabids</taxon>
        <taxon>Malpighiales</taxon>
        <taxon>Salicaceae</taxon>
        <taxon>Saliceae</taxon>
        <taxon>Populus</taxon>
    </lineage>
</organism>
<dbReference type="Pfam" id="PF14223">
    <property type="entry name" value="Retrotran_gag_2"/>
    <property type="match status" value="1"/>
</dbReference>
<keyword evidence="1" id="KW-1185">Reference proteome</keyword>
<evidence type="ECO:0000313" key="2">
    <source>
        <dbReference type="RefSeq" id="XP_011036283.1"/>
    </source>
</evidence>
<dbReference type="KEGG" id="peu:105133852"/>
<name>A0AAJ6UVC1_POPEU</name>
<dbReference type="PANTHER" id="PTHR47481:SF30">
    <property type="entry name" value="CCHC-TYPE DOMAIN-CONTAINING PROTEIN"/>
    <property type="match status" value="1"/>
</dbReference>
<reference evidence="2" key="1">
    <citation type="submission" date="2025-08" db="UniProtKB">
        <authorList>
            <consortium name="RefSeq"/>
        </authorList>
    </citation>
    <scope>IDENTIFICATION</scope>
</reference>
<sequence>MVTASQLQLLQSPIIALIPSISTSINVKLDDSNYLNRNFQLQLLLESNGIMGYVDGLLPCPPQHDSYSDESGITSSSPTNEYIVWKMHDRAIMQLITATLSPIVMSCAIGSISSKDLWTKLKEQFSTVSRTSIFQMKSNLQTIKKGSDSISQYLHQIKEARDYLSAAGFFFADEDIVILALNGLPAECNTFRCVIRGRESVISLKDFRSQLLAEEVIVDTSVHNPLITAMAANTGSTRGAPFQSQSFSVNHGQSQVNNRGFQSYNGNKNRGRGRFTQGSRFYASRPAFSPLPHVFPNSNSGILGSSPSQQF</sequence>
<dbReference type="PANTHER" id="PTHR47481">
    <property type="match status" value="1"/>
</dbReference>
<proteinExistence type="predicted"/>
<evidence type="ECO:0000313" key="1">
    <source>
        <dbReference type="Proteomes" id="UP000694918"/>
    </source>
</evidence>
<dbReference type="Proteomes" id="UP000694918">
    <property type="component" value="Unplaced"/>
</dbReference>
<dbReference type="GeneID" id="105133852"/>